<evidence type="ECO:0000256" key="11">
    <source>
        <dbReference type="SAM" id="MobiDB-lite"/>
    </source>
</evidence>
<dbReference type="AlphaFoldDB" id="A0A139HRM0"/>
<dbReference type="GO" id="GO:0035556">
    <property type="term" value="P:intracellular signal transduction"/>
    <property type="evidence" value="ECO:0007669"/>
    <property type="project" value="TreeGrafter"/>
</dbReference>
<dbReference type="EMBL" id="LFZN01000015">
    <property type="protein sequence ID" value="KXT05100.1"/>
    <property type="molecule type" value="Genomic_DNA"/>
</dbReference>
<dbReference type="FunFam" id="1.10.510.10:FF:000549">
    <property type="entry name" value="Protein serine/threonine kinase (Ran1), putative"/>
    <property type="match status" value="1"/>
</dbReference>
<dbReference type="PANTHER" id="PTHR24346">
    <property type="entry name" value="MAP/MICROTUBULE AFFINITY-REGULATING KINASE"/>
    <property type="match status" value="1"/>
</dbReference>
<dbReference type="CDD" id="cd13993">
    <property type="entry name" value="STKc_Pat1_like"/>
    <property type="match status" value="1"/>
</dbReference>
<keyword evidence="2 10" id="KW-0723">Serine/threonine-protein kinase</keyword>
<keyword evidence="5" id="KW-0418">Kinase</keyword>
<evidence type="ECO:0000256" key="1">
    <source>
        <dbReference type="ARBA" id="ARBA00012513"/>
    </source>
</evidence>
<dbReference type="PROSITE" id="PS50011">
    <property type="entry name" value="PROTEIN_KINASE_DOM"/>
    <property type="match status" value="1"/>
</dbReference>
<protein>
    <recommendedName>
        <fullName evidence="1">non-specific serine/threonine protein kinase</fullName>
        <ecNumber evidence="1">2.7.11.1</ecNumber>
    </recommendedName>
</protein>
<comment type="catalytic activity">
    <reaction evidence="7">
        <text>L-threonyl-[protein] + ATP = O-phospho-L-threonyl-[protein] + ADP + H(+)</text>
        <dbReference type="Rhea" id="RHEA:46608"/>
        <dbReference type="Rhea" id="RHEA-COMP:11060"/>
        <dbReference type="Rhea" id="RHEA-COMP:11605"/>
        <dbReference type="ChEBI" id="CHEBI:15378"/>
        <dbReference type="ChEBI" id="CHEBI:30013"/>
        <dbReference type="ChEBI" id="CHEBI:30616"/>
        <dbReference type="ChEBI" id="CHEBI:61977"/>
        <dbReference type="ChEBI" id="CHEBI:456216"/>
        <dbReference type="EC" id="2.7.11.1"/>
    </reaction>
</comment>
<dbReference type="InterPro" id="IPR011009">
    <property type="entry name" value="Kinase-like_dom_sf"/>
</dbReference>
<dbReference type="PROSITE" id="PS00108">
    <property type="entry name" value="PROTEIN_KINASE_ST"/>
    <property type="match status" value="1"/>
</dbReference>
<dbReference type="SUPFAM" id="SSF56112">
    <property type="entry name" value="Protein kinase-like (PK-like)"/>
    <property type="match status" value="1"/>
</dbReference>
<dbReference type="STRING" id="321146.A0A139HRM0"/>
<comment type="catalytic activity">
    <reaction evidence="8">
        <text>L-seryl-[protein] + ATP = O-phospho-L-seryl-[protein] + ADP + H(+)</text>
        <dbReference type="Rhea" id="RHEA:17989"/>
        <dbReference type="Rhea" id="RHEA-COMP:9863"/>
        <dbReference type="Rhea" id="RHEA-COMP:11604"/>
        <dbReference type="ChEBI" id="CHEBI:15378"/>
        <dbReference type="ChEBI" id="CHEBI:29999"/>
        <dbReference type="ChEBI" id="CHEBI:30616"/>
        <dbReference type="ChEBI" id="CHEBI:83421"/>
        <dbReference type="ChEBI" id="CHEBI:456216"/>
        <dbReference type="EC" id="2.7.11.1"/>
    </reaction>
</comment>
<dbReference type="SMART" id="SM00220">
    <property type="entry name" value="S_TKc"/>
    <property type="match status" value="1"/>
</dbReference>
<dbReference type="GO" id="GO:0004674">
    <property type="term" value="F:protein serine/threonine kinase activity"/>
    <property type="evidence" value="ECO:0007669"/>
    <property type="project" value="UniProtKB-KW"/>
</dbReference>
<reference evidence="13 14" key="1">
    <citation type="submission" date="2015-07" db="EMBL/GenBank/DDBJ databases">
        <title>Comparative genomics of the Sigatoka disease complex on banana suggests a link between parallel evolutionary changes in Pseudocercospora fijiensis and Pseudocercospora eumusae and increased virulence on the banana host.</title>
        <authorList>
            <person name="Chang T.-C."/>
            <person name="Salvucci A."/>
            <person name="Crous P.W."/>
            <person name="Stergiopoulos I."/>
        </authorList>
    </citation>
    <scope>NUCLEOTIDE SEQUENCE [LARGE SCALE GENOMIC DNA]</scope>
    <source>
        <strain evidence="13 14">CBS 114824</strain>
    </source>
</reference>
<accession>A0A139HRM0</accession>
<dbReference type="GO" id="GO:0005524">
    <property type="term" value="F:ATP binding"/>
    <property type="evidence" value="ECO:0007669"/>
    <property type="project" value="UniProtKB-UniRule"/>
</dbReference>
<comment type="similarity">
    <text evidence="10">Belongs to the protein kinase superfamily.</text>
</comment>
<evidence type="ECO:0000313" key="14">
    <source>
        <dbReference type="Proteomes" id="UP000070133"/>
    </source>
</evidence>
<evidence type="ECO:0000256" key="7">
    <source>
        <dbReference type="ARBA" id="ARBA00047899"/>
    </source>
</evidence>
<proteinExistence type="inferred from homology"/>
<dbReference type="PROSITE" id="PS00107">
    <property type="entry name" value="PROTEIN_KINASE_ATP"/>
    <property type="match status" value="1"/>
</dbReference>
<evidence type="ECO:0000256" key="5">
    <source>
        <dbReference type="ARBA" id="ARBA00022777"/>
    </source>
</evidence>
<feature type="domain" description="Protein kinase" evidence="12">
    <location>
        <begin position="30"/>
        <end position="295"/>
    </location>
</feature>
<dbReference type="InterPro" id="IPR000719">
    <property type="entry name" value="Prot_kinase_dom"/>
</dbReference>
<evidence type="ECO:0000259" key="12">
    <source>
        <dbReference type="PROSITE" id="PS50011"/>
    </source>
</evidence>
<evidence type="ECO:0000256" key="6">
    <source>
        <dbReference type="ARBA" id="ARBA00022840"/>
    </source>
</evidence>
<evidence type="ECO:0000256" key="9">
    <source>
        <dbReference type="PROSITE-ProRule" id="PRU10141"/>
    </source>
</evidence>
<dbReference type="PANTHER" id="PTHR24346:SF107">
    <property type="entry name" value="SERINE_THREONINE-PROTEIN KINASE CHK1"/>
    <property type="match status" value="1"/>
</dbReference>
<keyword evidence="6 9" id="KW-0067">ATP-binding</keyword>
<organism evidence="13 14">
    <name type="scientific">Pseudocercospora eumusae</name>
    <dbReference type="NCBI Taxonomy" id="321146"/>
    <lineage>
        <taxon>Eukaryota</taxon>
        <taxon>Fungi</taxon>
        <taxon>Dikarya</taxon>
        <taxon>Ascomycota</taxon>
        <taxon>Pezizomycotina</taxon>
        <taxon>Dothideomycetes</taxon>
        <taxon>Dothideomycetidae</taxon>
        <taxon>Mycosphaerellales</taxon>
        <taxon>Mycosphaerellaceae</taxon>
        <taxon>Pseudocercospora</taxon>
    </lineage>
</organism>
<comment type="caution">
    <text evidence="13">The sequence shown here is derived from an EMBL/GenBank/DDBJ whole genome shotgun (WGS) entry which is preliminary data.</text>
</comment>
<feature type="region of interest" description="Disordered" evidence="11">
    <location>
        <begin position="295"/>
        <end position="317"/>
    </location>
</feature>
<dbReference type="OrthoDB" id="541276at2759"/>
<dbReference type="Gene3D" id="1.10.510.10">
    <property type="entry name" value="Transferase(Phosphotransferase) domain 1"/>
    <property type="match status" value="1"/>
</dbReference>
<evidence type="ECO:0000256" key="3">
    <source>
        <dbReference type="ARBA" id="ARBA00022679"/>
    </source>
</evidence>
<dbReference type="GO" id="GO:0005737">
    <property type="term" value="C:cytoplasm"/>
    <property type="evidence" value="ECO:0007669"/>
    <property type="project" value="TreeGrafter"/>
</dbReference>
<dbReference type="EC" id="2.7.11.1" evidence="1"/>
<evidence type="ECO:0000256" key="8">
    <source>
        <dbReference type="ARBA" id="ARBA00048679"/>
    </source>
</evidence>
<evidence type="ECO:0000313" key="13">
    <source>
        <dbReference type="EMBL" id="KXT05100.1"/>
    </source>
</evidence>
<evidence type="ECO:0000256" key="4">
    <source>
        <dbReference type="ARBA" id="ARBA00022741"/>
    </source>
</evidence>
<sequence length="419" mass="46370">MLPTPPPSPTSSSRLCNPEDRIGQVLAGSVQLTGILGVGAYGTVYKARDVLTDVQYAVKALNKLGLDPRQRKFQDREIQLHYAASQHPNVVSLVKILDAVDCTYVVIEYCPEGDLFSKITEEGHYVGDDFKAKQLFLQILAAVEHCHARGIYHRDLKPENVLVADNGWTAKLADFGLATQDRITSDFGCGSTFYMSPECQQSNPKPYACYESAPNDVWSLGVILVNLTCGRNPWKRASMDDSTFRAFVKDRNFLQTILPVSDDLNCILQRVFEINPQRRITIGELRELIMRCPRLTTQGSSNPSSAPATPPYSPVEKPVDSPLAIVNGAYEPVPRLDLPAQQYPSPTPNPDFAQQHMLFTPPASGHCTPQPTLYTSPPKSVAPPVFSGQFFGNFPDFRRCGQQMFANFAMPSHAWGATF</sequence>
<dbReference type="Proteomes" id="UP000070133">
    <property type="component" value="Unassembled WGS sequence"/>
</dbReference>
<gene>
    <name evidence="13" type="ORF">AC578_7566</name>
</gene>
<keyword evidence="4 9" id="KW-0547">Nucleotide-binding</keyword>
<evidence type="ECO:0000256" key="10">
    <source>
        <dbReference type="RuleBase" id="RU000304"/>
    </source>
</evidence>
<name>A0A139HRM0_9PEZI</name>
<feature type="binding site" evidence="9">
    <location>
        <position position="59"/>
    </location>
    <ligand>
        <name>ATP</name>
        <dbReference type="ChEBI" id="CHEBI:30616"/>
    </ligand>
</feature>
<dbReference type="InterPro" id="IPR017441">
    <property type="entry name" value="Protein_kinase_ATP_BS"/>
</dbReference>
<keyword evidence="14" id="KW-1185">Reference proteome</keyword>
<dbReference type="Pfam" id="PF00069">
    <property type="entry name" value="Pkinase"/>
    <property type="match status" value="1"/>
</dbReference>
<keyword evidence="3" id="KW-0808">Transferase</keyword>
<dbReference type="InterPro" id="IPR008271">
    <property type="entry name" value="Ser/Thr_kinase_AS"/>
</dbReference>
<evidence type="ECO:0000256" key="2">
    <source>
        <dbReference type="ARBA" id="ARBA00022527"/>
    </source>
</evidence>